<accession>A0A238JCA1</accession>
<dbReference type="Proteomes" id="UP000225972">
    <property type="component" value="Unassembled WGS sequence"/>
</dbReference>
<evidence type="ECO:0000313" key="1">
    <source>
        <dbReference type="EMBL" id="SMX28219.1"/>
    </source>
</evidence>
<organism evidence="1 2">
    <name type="scientific">Pelagimonas phthalicica</name>
    <dbReference type="NCBI Taxonomy" id="1037362"/>
    <lineage>
        <taxon>Bacteria</taxon>
        <taxon>Pseudomonadati</taxon>
        <taxon>Pseudomonadota</taxon>
        <taxon>Alphaproteobacteria</taxon>
        <taxon>Rhodobacterales</taxon>
        <taxon>Roseobacteraceae</taxon>
        <taxon>Pelagimonas</taxon>
    </lineage>
</organism>
<evidence type="ECO:0000313" key="2">
    <source>
        <dbReference type="Proteomes" id="UP000225972"/>
    </source>
</evidence>
<dbReference type="EMBL" id="FXXP01000002">
    <property type="protein sequence ID" value="SMX28219.1"/>
    <property type="molecule type" value="Genomic_DNA"/>
</dbReference>
<dbReference type="AlphaFoldDB" id="A0A238JCA1"/>
<proteinExistence type="predicted"/>
<keyword evidence="2" id="KW-1185">Reference proteome</keyword>
<gene>
    <name evidence="1" type="ORF">TRP8649_02334</name>
</gene>
<protein>
    <submittedName>
        <fullName evidence="1">Uncharacterized protein</fullName>
    </submittedName>
</protein>
<name>A0A238JCA1_9RHOB</name>
<sequence>MSLLQAFEETIAGKEDRAGITAVDVFTSKFFENGHSQQDKLVELQAVVEANLADSERKWFMLTGVIAKWGITSEALSECIRSKLADDAEPMPSMAQYHALRAMGAAAGGLLPVDVLNEHALRQSHPKLWAELVLSAYKNGSPEQITKLMVNLLVGNPPLMPWKSLRALLPEVRLAYGSPAEFRKQIQIIANNLADLTARNGILDAAEKRVGGGISSGAVKISNKTANRKQFNIPTKTIRRDINYGRKFVEPDGQLALATG</sequence>
<dbReference type="RefSeq" id="WP_099245409.1">
    <property type="nucleotide sequence ID" value="NZ_FXXP01000002.1"/>
</dbReference>
<reference evidence="2" key="1">
    <citation type="submission" date="2017-05" db="EMBL/GenBank/DDBJ databases">
        <authorList>
            <person name="Rodrigo-Torres L."/>
            <person name="Arahal R. D."/>
            <person name="Lucena T."/>
        </authorList>
    </citation>
    <scope>NUCLEOTIDE SEQUENCE [LARGE SCALE GENOMIC DNA]</scope>
    <source>
        <strain evidence="2">CECT 8649</strain>
    </source>
</reference>